<gene>
    <name evidence="3" type="primary">LOC105173307</name>
</gene>
<dbReference type="GeneID" id="105173307"/>
<reference evidence="3" key="1">
    <citation type="submission" date="2025-08" db="UniProtKB">
        <authorList>
            <consortium name="RefSeq"/>
        </authorList>
    </citation>
    <scope>IDENTIFICATION</scope>
</reference>
<accession>A0A8M8V2M2</accession>
<name>A0A8M8V2M2_SESIN</name>
<dbReference type="RefSeq" id="XP_020553333.1">
    <property type="nucleotide sequence ID" value="XM_020697674.1"/>
</dbReference>
<feature type="coiled-coil region" evidence="1">
    <location>
        <begin position="94"/>
        <end position="135"/>
    </location>
</feature>
<protein>
    <submittedName>
        <fullName evidence="3">Uncharacterized protein LOC105173307 isoform X2</fullName>
    </submittedName>
</protein>
<keyword evidence="2" id="KW-1185">Reference proteome</keyword>
<dbReference type="Proteomes" id="UP000504604">
    <property type="component" value="Linkage group LG11"/>
</dbReference>
<sequence>MAMANAFSSSSFTALQSKPSNSPFLRHSPASKPMCYFSVTPRFNSSPKKTVKMCASVDGVDSVGSMSLVSAFGHHLSLKCNYWRHEKMVADKLLEEKSSKLATCEKEKIELAAQKSELEAQLRELRQKVASSVESAKAEGFSAGRVAGREEFLFSEEYQHQLEIARNQGRDQYLSSDDHKKTLADARLRGARDFMKSTAFTTVVKAKSADYLVKGFDRCTSQIRKLRGFADGFDTNWIDPTLDGNLAAFPEEPPLKHNDEFAVLVEELENSGEEAVDK</sequence>
<organism evidence="2 3">
    <name type="scientific">Sesamum indicum</name>
    <name type="common">Oriental sesame</name>
    <name type="synonym">Sesamum orientale</name>
    <dbReference type="NCBI Taxonomy" id="4182"/>
    <lineage>
        <taxon>Eukaryota</taxon>
        <taxon>Viridiplantae</taxon>
        <taxon>Streptophyta</taxon>
        <taxon>Embryophyta</taxon>
        <taxon>Tracheophyta</taxon>
        <taxon>Spermatophyta</taxon>
        <taxon>Magnoliopsida</taxon>
        <taxon>eudicotyledons</taxon>
        <taxon>Gunneridae</taxon>
        <taxon>Pentapetalae</taxon>
        <taxon>asterids</taxon>
        <taxon>lamiids</taxon>
        <taxon>Lamiales</taxon>
        <taxon>Pedaliaceae</taxon>
        <taxon>Sesamum</taxon>
    </lineage>
</organism>
<dbReference type="AlphaFoldDB" id="A0A8M8V2M2"/>
<proteinExistence type="predicted"/>
<evidence type="ECO:0000256" key="1">
    <source>
        <dbReference type="SAM" id="Coils"/>
    </source>
</evidence>
<evidence type="ECO:0000313" key="2">
    <source>
        <dbReference type="Proteomes" id="UP000504604"/>
    </source>
</evidence>
<evidence type="ECO:0000313" key="3">
    <source>
        <dbReference type="RefSeq" id="XP_020553333.1"/>
    </source>
</evidence>
<keyword evidence="1" id="KW-0175">Coiled coil</keyword>